<keyword evidence="3" id="KW-0274">FAD</keyword>
<dbReference type="RefSeq" id="WP_283712380.1">
    <property type="nucleotide sequence ID" value="NZ_JASJEW010000001.1"/>
</dbReference>
<comment type="caution">
    <text evidence="6">The sequence shown here is derived from an EMBL/GenBank/DDBJ whole genome shotgun (WGS) entry which is preliminary data.</text>
</comment>
<keyword evidence="1" id="KW-0285">Flavoprotein</keyword>
<dbReference type="Gene3D" id="3.50.50.60">
    <property type="entry name" value="FAD/NAD(P)-binding domain"/>
    <property type="match status" value="2"/>
</dbReference>
<protein>
    <submittedName>
        <fullName evidence="6">FAD-dependent oxidoreductase</fullName>
    </submittedName>
</protein>
<evidence type="ECO:0000313" key="6">
    <source>
        <dbReference type="EMBL" id="MDJ1128740.1"/>
    </source>
</evidence>
<evidence type="ECO:0000256" key="3">
    <source>
        <dbReference type="ARBA" id="ARBA00022827"/>
    </source>
</evidence>
<evidence type="ECO:0000313" key="7">
    <source>
        <dbReference type="Proteomes" id="UP001431693"/>
    </source>
</evidence>
<dbReference type="SUPFAM" id="SSF51905">
    <property type="entry name" value="FAD/NAD(P)-binding domain"/>
    <property type="match status" value="1"/>
</dbReference>
<evidence type="ECO:0000256" key="1">
    <source>
        <dbReference type="ARBA" id="ARBA00022630"/>
    </source>
</evidence>
<name>A0ABT6ZI65_9ACTN</name>
<evidence type="ECO:0000256" key="2">
    <source>
        <dbReference type="ARBA" id="ARBA00022729"/>
    </source>
</evidence>
<evidence type="ECO:0000256" key="5">
    <source>
        <dbReference type="ARBA" id="ARBA00023027"/>
    </source>
</evidence>
<dbReference type="InterPro" id="IPR052206">
    <property type="entry name" value="Retinol_saturase"/>
</dbReference>
<keyword evidence="7" id="KW-1185">Reference proteome</keyword>
<dbReference type="Proteomes" id="UP001431693">
    <property type="component" value="Unassembled WGS sequence"/>
</dbReference>
<evidence type="ECO:0000256" key="4">
    <source>
        <dbReference type="ARBA" id="ARBA00022857"/>
    </source>
</evidence>
<dbReference type="EMBL" id="JASJEX010000001">
    <property type="protein sequence ID" value="MDJ1128740.1"/>
    <property type="molecule type" value="Genomic_DNA"/>
</dbReference>
<dbReference type="PANTHER" id="PTHR46091:SF3">
    <property type="entry name" value="AMINE OXIDASE DOMAIN-CONTAINING PROTEIN"/>
    <property type="match status" value="1"/>
</dbReference>
<keyword evidence="2" id="KW-0732">Signal</keyword>
<organism evidence="6 7">
    <name type="scientific">Kribbibacterium absianum</name>
    <dbReference type="NCBI Taxonomy" id="3044210"/>
    <lineage>
        <taxon>Bacteria</taxon>
        <taxon>Bacillati</taxon>
        <taxon>Actinomycetota</taxon>
        <taxon>Coriobacteriia</taxon>
        <taxon>Coriobacteriales</taxon>
        <taxon>Kribbibacteriaceae</taxon>
        <taxon>Kribbibacterium</taxon>
    </lineage>
</organism>
<sequence>MDPQYDVVVVGAGNGGLMCAAQCAKNGLKTLVLEKHNLPGGCATTFVRGRYEFEASLHELCSVGTAEKPDEVYRLFEKVGADPDWRYEHTMFRAVCTAPDGYDVTLSGTGDDPWDTFAQCVEDAVPGSKEGVLAIRDLVEHDKDAVAYITKMKGKLNPLRMITQYADFMRMAAYSAEDVMVALGLPAKARNILCTYWGYLGVPTDELKAFHYFNMVDGYVTDGAAFPRLKSHGLSEGLAKVILDNGGDIFYNTEVDGFVYDGNGAVCGVTAGGKEYRARRIVSNILANNVWNLSPAKNVPDKARQLANARSFGISVFTIYLGLDISKDELGLGNYTTFIQKSPRARDQYDLRSNKGFYIVNCLNEIFDEATPEGTCQLFFTAQLDGSDIPDDLTPEEYKDWKNKLAQSYIADAEKVLGVDISSHVEEVVVATPVTFARYLGTPTGTIYAYRTAGWDSVMARMSAQFTDNTVQSLSFVGGQTARGDGYSCAFISGDTTAERITNQLRAEDAAAEAVASGKAGE</sequence>
<keyword evidence="5" id="KW-0520">NAD</keyword>
<dbReference type="Pfam" id="PF13450">
    <property type="entry name" value="NAD_binding_8"/>
    <property type="match status" value="1"/>
</dbReference>
<proteinExistence type="predicted"/>
<gene>
    <name evidence="6" type="ORF">QJ043_01380</name>
</gene>
<dbReference type="InterPro" id="IPR036188">
    <property type="entry name" value="FAD/NAD-bd_sf"/>
</dbReference>
<keyword evidence="4" id="KW-0521">NADP</keyword>
<dbReference type="PANTHER" id="PTHR46091">
    <property type="entry name" value="BLR7054 PROTEIN"/>
    <property type="match status" value="1"/>
</dbReference>
<reference evidence="6" key="1">
    <citation type="submission" date="2023-05" db="EMBL/GenBank/DDBJ databases">
        <title>[olsenella] sp. nov., isolated from a pig farm feces dump.</title>
        <authorList>
            <person name="Chang Y.-H."/>
        </authorList>
    </citation>
    <scope>NUCLEOTIDE SEQUENCE</scope>
    <source>
        <strain evidence="6">YH-ols2217</strain>
    </source>
</reference>
<accession>A0ABT6ZI65</accession>